<dbReference type="InterPro" id="IPR003682">
    <property type="entry name" value="rRNA_ssu_MeTfrase_G"/>
</dbReference>
<dbReference type="PANTHER" id="PTHR31760:SF0">
    <property type="entry name" value="S-ADENOSYL-L-METHIONINE-DEPENDENT METHYLTRANSFERASES SUPERFAMILY PROTEIN"/>
    <property type="match status" value="1"/>
</dbReference>
<dbReference type="Gene3D" id="3.40.50.150">
    <property type="entry name" value="Vaccinia Virus protein VP39"/>
    <property type="match status" value="1"/>
</dbReference>
<dbReference type="EC" id="2.1.1.-" evidence="6"/>
<dbReference type="GO" id="GO:0070043">
    <property type="term" value="F:rRNA (guanine-N7-)-methyltransferase activity"/>
    <property type="evidence" value="ECO:0007669"/>
    <property type="project" value="UniProtKB-UniRule"/>
</dbReference>
<evidence type="ECO:0000256" key="1">
    <source>
        <dbReference type="ARBA" id="ARBA00022490"/>
    </source>
</evidence>
<comment type="function">
    <text evidence="6">Specifically methylates the N7 position of a guanine in 16S rRNA.</text>
</comment>
<evidence type="ECO:0000256" key="2">
    <source>
        <dbReference type="ARBA" id="ARBA00022552"/>
    </source>
</evidence>
<keyword evidence="2 6" id="KW-0698">rRNA processing</keyword>
<dbReference type="InterPro" id="IPR029063">
    <property type="entry name" value="SAM-dependent_MTases_sf"/>
</dbReference>
<dbReference type="GO" id="GO:0005829">
    <property type="term" value="C:cytosol"/>
    <property type="evidence" value="ECO:0007669"/>
    <property type="project" value="TreeGrafter"/>
</dbReference>
<dbReference type="PANTHER" id="PTHR31760">
    <property type="entry name" value="S-ADENOSYL-L-METHIONINE-DEPENDENT METHYLTRANSFERASES SUPERFAMILY PROTEIN"/>
    <property type="match status" value="1"/>
</dbReference>
<proteinExistence type="inferred from homology"/>
<dbReference type="Proteomes" id="UP000316852">
    <property type="component" value="Unassembled WGS sequence"/>
</dbReference>
<evidence type="ECO:0000256" key="5">
    <source>
        <dbReference type="ARBA" id="ARBA00022691"/>
    </source>
</evidence>
<keyword evidence="4 6" id="KW-0808">Transferase</keyword>
<evidence type="ECO:0000256" key="4">
    <source>
        <dbReference type="ARBA" id="ARBA00022679"/>
    </source>
</evidence>
<name>A0A538T6I7_UNCEI</name>
<gene>
    <name evidence="6 7" type="primary">rsmG</name>
    <name evidence="7" type="ORF">E6K76_05225</name>
</gene>
<feature type="binding site" evidence="6">
    <location>
        <position position="102"/>
    </location>
    <ligand>
        <name>S-adenosyl-L-methionine</name>
        <dbReference type="ChEBI" id="CHEBI:59789"/>
    </ligand>
</feature>
<accession>A0A538T6I7</accession>
<evidence type="ECO:0000256" key="3">
    <source>
        <dbReference type="ARBA" id="ARBA00022603"/>
    </source>
</evidence>
<dbReference type="AlphaFoldDB" id="A0A538T6I7"/>
<dbReference type="Pfam" id="PF02527">
    <property type="entry name" value="GidB"/>
    <property type="match status" value="1"/>
</dbReference>
<dbReference type="EMBL" id="VBOW01000023">
    <property type="protein sequence ID" value="TMQ59250.1"/>
    <property type="molecule type" value="Genomic_DNA"/>
</dbReference>
<dbReference type="SUPFAM" id="SSF53335">
    <property type="entry name" value="S-adenosyl-L-methionine-dependent methyltransferases"/>
    <property type="match status" value="1"/>
</dbReference>
<comment type="caution">
    <text evidence="7">The sequence shown here is derived from an EMBL/GenBank/DDBJ whole genome shotgun (WGS) entry which is preliminary data.</text>
</comment>
<reference evidence="7 8" key="1">
    <citation type="journal article" date="2019" name="Nat. Microbiol.">
        <title>Mediterranean grassland soil C-N compound turnover is dependent on rainfall and depth, and is mediated by genomically divergent microorganisms.</title>
        <authorList>
            <person name="Diamond S."/>
            <person name="Andeer P.F."/>
            <person name="Li Z."/>
            <person name="Crits-Christoph A."/>
            <person name="Burstein D."/>
            <person name="Anantharaman K."/>
            <person name="Lane K.R."/>
            <person name="Thomas B.C."/>
            <person name="Pan C."/>
            <person name="Northen T.R."/>
            <person name="Banfield J.F."/>
        </authorList>
    </citation>
    <scope>NUCLEOTIDE SEQUENCE [LARGE SCALE GENOMIC DNA]</scope>
    <source>
        <strain evidence="7">WS_6</strain>
    </source>
</reference>
<feature type="binding site" evidence="6">
    <location>
        <position position="97"/>
    </location>
    <ligand>
        <name>S-adenosyl-L-methionine</name>
        <dbReference type="ChEBI" id="CHEBI:59789"/>
    </ligand>
</feature>
<dbReference type="HAMAP" id="MF_00074">
    <property type="entry name" value="16SrRNA_methyltr_G"/>
    <property type="match status" value="1"/>
</dbReference>
<sequence>MPNGNAAAHTSLQLPRDLEPDFGEFRDRLSERIASGALTPDALHLLARFAQLVYTQVAQLSLVARGDRTVLFTRHILDSLNPIDLQSPPPSSALDIGSGGGFPGIPLAIVWPRTRFTILESREKKAGFLERAGRELGLRNVTVACGRLEEYGRSWTAEPHQNVLIRALGDLPEILRSSERVASPSAQWIYFLGMDTSPDRLVSRLGVLGGWAAVHEGAFGGKLLRGYFPPGPPQAASGVDQRRPR</sequence>
<evidence type="ECO:0000313" key="7">
    <source>
        <dbReference type="EMBL" id="TMQ59250.1"/>
    </source>
</evidence>
<comment type="subcellular location">
    <subcellularLocation>
        <location evidence="6">Cytoplasm</location>
    </subcellularLocation>
</comment>
<keyword evidence="5 6" id="KW-0949">S-adenosyl-L-methionine</keyword>
<protein>
    <recommendedName>
        <fullName evidence="6">Ribosomal RNA small subunit methyltransferase G</fullName>
        <ecNumber evidence="6">2.1.1.-</ecNumber>
    </recommendedName>
    <alternativeName>
        <fullName evidence="6">16S rRNA 7-methylguanosine methyltransferase</fullName>
        <shortName evidence="6">16S rRNA m7G methyltransferase</shortName>
    </alternativeName>
</protein>
<dbReference type="NCBIfam" id="TIGR00138">
    <property type="entry name" value="rsmG_gidB"/>
    <property type="match status" value="1"/>
</dbReference>
<feature type="binding site" evidence="6">
    <location>
        <position position="166"/>
    </location>
    <ligand>
        <name>S-adenosyl-L-methionine</name>
        <dbReference type="ChEBI" id="CHEBI:59789"/>
    </ligand>
</feature>
<keyword evidence="1 6" id="KW-0963">Cytoplasm</keyword>
<comment type="similarity">
    <text evidence="6">Belongs to the methyltransferase superfamily. RNA methyltransferase RsmG family.</text>
</comment>
<evidence type="ECO:0000256" key="6">
    <source>
        <dbReference type="HAMAP-Rule" id="MF_00074"/>
    </source>
</evidence>
<feature type="binding site" evidence="6">
    <location>
        <begin position="148"/>
        <end position="149"/>
    </location>
    <ligand>
        <name>S-adenosyl-L-methionine</name>
        <dbReference type="ChEBI" id="CHEBI:59789"/>
    </ligand>
</feature>
<comment type="caution">
    <text evidence="6">Lacks conserved residue(s) required for the propagation of feature annotation.</text>
</comment>
<keyword evidence="3 6" id="KW-0489">Methyltransferase</keyword>
<organism evidence="7 8">
    <name type="scientific">Eiseniibacteriota bacterium</name>
    <dbReference type="NCBI Taxonomy" id="2212470"/>
    <lineage>
        <taxon>Bacteria</taxon>
        <taxon>Candidatus Eiseniibacteriota</taxon>
    </lineage>
</organism>
<evidence type="ECO:0000313" key="8">
    <source>
        <dbReference type="Proteomes" id="UP000316852"/>
    </source>
</evidence>